<dbReference type="InterPro" id="IPR051921">
    <property type="entry name" value="ABC_osmolyte_uptake_ATP-bind"/>
</dbReference>
<dbReference type="PROSITE" id="PS50893">
    <property type="entry name" value="ABC_TRANSPORTER_2"/>
    <property type="match status" value="1"/>
</dbReference>
<comment type="caution">
    <text evidence="8">The sequence shown here is derived from an EMBL/GenBank/DDBJ whole genome shotgun (WGS) entry which is preliminary data.</text>
</comment>
<dbReference type="GO" id="GO:0031460">
    <property type="term" value="P:glycine betaine transport"/>
    <property type="evidence" value="ECO:0007669"/>
    <property type="project" value="InterPro"/>
</dbReference>
<dbReference type="InterPro" id="IPR017871">
    <property type="entry name" value="ABC_transporter-like_CS"/>
</dbReference>
<dbReference type="SUPFAM" id="SSF54631">
    <property type="entry name" value="CBS-domain pair"/>
    <property type="match status" value="1"/>
</dbReference>
<accession>A0A560WDB0</accession>
<dbReference type="PANTHER" id="PTHR43869:SF1">
    <property type="entry name" value="GLYCINE BETAINE_PROLINE BETAINE TRANSPORT SYSTEM ATP-BINDING PROTEIN PROV"/>
    <property type="match status" value="1"/>
</dbReference>
<dbReference type="FunFam" id="3.40.50.300:FF:000201">
    <property type="entry name" value="Glycine betaine/L-proline ABC transporter ATP-binding protein"/>
    <property type="match status" value="1"/>
</dbReference>
<dbReference type="GO" id="GO:0005524">
    <property type="term" value="F:ATP binding"/>
    <property type="evidence" value="ECO:0007669"/>
    <property type="project" value="UniProtKB-KW"/>
</dbReference>
<name>A0A560WDB0_9MICO</name>
<dbReference type="SMART" id="SM00382">
    <property type="entry name" value="AAA"/>
    <property type="match status" value="1"/>
</dbReference>
<dbReference type="GO" id="GO:0006970">
    <property type="term" value="P:response to osmotic stress"/>
    <property type="evidence" value="ECO:0007669"/>
    <property type="project" value="UniProtKB-ARBA"/>
</dbReference>
<keyword evidence="3" id="KW-0547">Nucleotide-binding</keyword>
<dbReference type="InterPro" id="IPR027417">
    <property type="entry name" value="P-loop_NTPase"/>
</dbReference>
<dbReference type="PROSITE" id="PS00211">
    <property type="entry name" value="ABC_TRANSPORTER_1"/>
    <property type="match status" value="1"/>
</dbReference>
<evidence type="ECO:0000256" key="3">
    <source>
        <dbReference type="ARBA" id="ARBA00022741"/>
    </source>
</evidence>
<evidence type="ECO:0000256" key="1">
    <source>
        <dbReference type="ARBA" id="ARBA00005417"/>
    </source>
</evidence>
<dbReference type="GO" id="GO:0016020">
    <property type="term" value="C:membrane"/>
    <property type="evidence" value="ECO:0007669"/>
    <property type="project" value="InterPro"/>
</dbReference>
<keyword evidence="2" id="KW-0813">Transport</keyword>
<keyword evidence="4 8" id="KW-0067">ATP-binding</keyword>
<dbReference type="InterPro" id="IPR003439">
    <property type="entry name" value="ABC_transporter-like_ATP-bd"/>
</dbReference>
<dbReference type="InterPro" id="IPR003593">
    <property type="entry name" value="AAA+_ATPase"/>
</dbReference>
<dbReference type="OrthoDB" id="9802264at2"/>
<keyword evidence="9" id="KW-1185">Reference proteome</keyword>
<dbReference type="PANTHER" id="PTHR43869">
    <property type="entry name" value="GLYCINE BETAINE/PROLINE BETAINE TRANSPORT SYSTEM ATP-BINDING PROTEIN PROV"/>
    <property type="match status" value="1"/>
</dbReference>
<gene>
    <name evidence="8" type="ORF">FB557_1083</name>
</gene>
<evidence type="ECO:0000259" key="7">
    <source>
        <dbReference type="PROSITE" id="PS50893"/>
    </source>
</evidence>
<feature type="domain" description="ABC transporter" evidence="7">
    <location>
        <begin position="4"/>
        <end position="264"/>
    </location>
</feature>
<feature type="region of interest" description="Disordered" evidence="6">
    <location>
        <begin position="388"/>
        <end position="427"/>
    </location>
</feature>
<keyword evidence="5" id="KW-0129">CBS domain</keyword>
<proteinExistence type="inferred from homology"/>
<dbReference type="AlphaFoldDB" id="A0A560WDB0"/>
<evidence type="ECO:0000313" key="8">
    <source>
        <dbReference type="EMBL" id="TWD15566.1"/>
    </source>
</evidence>
<evidence type="ECO:0000256" key="2">
    <source>
        <dbReference type="ARBA" id="ARBA00022448"/>
    </source>
</evidence>
<dbReference type="SUPFAM" id="SSF52540">
    <property type="entry name" value="P-loop containing nucleoside triphosphate hydrolases"/>
    <property type="match status" value="1"/>
</dbReference>
<dbReference type="GO" id="GO:0016887">
    <property type="term" value="F:ATP hydrolysis activity"/>
    <property type="evidence" value="ECO:0007669"/>
    <property type="project" value="InterPro"/>
</dbReference>
<protein>
    <submittedName>
        <fullName evidence="8">Glycine betaine/proline transport system ATP-binding protein</fullName>
    </submittedName>
</protein>
<comment type="similarity">
    <text evidence="1">Belongs to the ABC transporter superfamily.</text>
</comment>
<dbReference type="Gene3D" id="3.10.580.10">
    <property type="entry name" value="CBS-domain"/>
    <property type="match status" value="1"/>
</dbReference>
<evidence type="ECO:0000256" key="5">
    <source>
        <dbReference type="ARBA" id="ARBA00023122"/>
    </source>
</evidence>
<dbReference type="Pfam" id="PF00005">
    <property type="entry name" value="ABC_tran"/>
    <property type="match status" value="1"/>
</dbReference>
<dbReference type="InterPro" id="IPR005892">
    <property type="entry name" value="Gly-betaine_transp_ATP-bd"/>
</dbReference>
<dbReference type="NCBIfam" id="TIGR01186">
    <property type="entry name" value="proV"/>
    <property type="match status" value="1"/>
</dbReference>
<dbReference type="InterPro" id="IPR046342">
    <property type="entry name" value="CBS_dom_sf"/>
</dbReference>
<dbReference type="Proteomes" id="UP000315628">
    <property type="component" value="Unassembled WGS sequence"/>
</dbReference>
<evidence type="ECO:0000313" key="9">
    <source>
        <dbReference type="Proteomes" id="UP000315628"/>
    </source>
</evidence>
<sequence length="427" mass="46443">MSAISVSHLYKVFGRRPERGVTALQQGRSRAEIKEELGLTAAVVDVDFEIEPGEIFVVMGLSGSGKSTLIRMVNGLLTPTDGDVTLGDVNVTRAKGEELRRVRREKVSMVFQHFALLPHRTVGENAAYALEVQGVNRADRHRKAEEALEMVDLGGWGGYRPDELSGGMRQRVGLARALAAGSDILLMDEAFSALDPLIRRGMQDQLVDLQNRLDKTILFITHDLNEAMRLGDRIAMMRDGRIEQIGTAQEILNDPVNNYVASFVQDVDRSRVLTAADVLESPPAVIGRDSGPLAAQKLMREGQMRWLVVQGRDRRLVGMVEEGAVAQAVSERSESLPIIGPDQLAVAAPDTLLADMYTSASQNQGPVVVLDEQERVLGTVPLVTLLAAGGNPEVEPPAEDSPTTDGGGDTDPHEIYRPAQSETEEAR</sequence>
<evidence type="ECO:0000256" key="6">
    <source>
        <dbReference type="SAM" id="MobiDB-lite"/>
    </source>
</evidence>
<organism evidence="8 9">
    <name type="scientific">Marihabitans asiaticum</name>
    <dbReference type="NCBI Taxonomy" id="415218"/>
    <lineage>
        <taxon>Bacteria</taxon>
        <taxon>Bacillati</taxon>
        <taxon>Actinomycetota</taxon>
        <taxon>Actinomycetes</taxon>
        <taxon>Micrococcales</taxon>
        <taxon>Intrasporangiaceae</taxon>
        <taxon>Marihabitans</taxon>
    </lineage>
</organism>
<dbReference type="RefSeq" id="WP_144856372.1">
    <property type="nucleotide sequence ID" value="NZ_BAAAYT010000001.1"/>
</dbReference>
<reference evidence="8 9" key="1">
    <citation type="submission" date="2019-06" db="EMBL/GenBank/DDBJ databases">
        <title>Sequencing the genomes of 1000 actinobacteria strains.</title>
        <authorList>
            <person name="Klenk H.-P."/>
        </authorList>
    </citation>
    <scope>NUCLEOTIDE SEQUENCE [LARGE SCALE GENOMIC DNA]</scope>
    <source>
        <strain evidence="8 9">DSM 18935</strain>
    </source>
</reference>
<dbReference type="Gene3D" id="3.40.50.300">
    <property type="entry name" value="P-loop containing nucleotide triphosphate hydrolases"/>
    <property type="match status" value="1"/>
</dbReference>
<dbReference type="CDD" id="cd03294">
    <property type="entry name" value="ABC_Pro_Gly_Betaine"/>
    <property type="match status" value="1"/>
</dbReference>
<dbReference type="EMBL" id="VIUW01000002">
    <property type="protein sequence ID" value="TWD15566.1"/>
    <property type="molecule type" value="Genomic_DNA"/>
</dbReference>
<evidence type="ECO:0000256" key="4">
    <source>
        <dbReference type="ARBA" id="ARBA00022840"/>
    </source>
</evidence>